<dbReference type="Pfam" id="PF17906">
    <property type="entry name" value="HTH_48"/>
    <property type="match status" value="1"/>
</dbReference>
<protein>
    <recommendedName>
        <fullName evidence="1">Mos1 transposase HTH domain-containing protein</fullName>
    </recommendedName>
</protein>
<dbReference type="Proteomes" id="UP000499080">
    <property type="component" value="Unassembled WGS sequence"/>
</dbReference>
<comment type="caution">
    <text evidence="2">The sequence shown here is derived from an EMBL/GenBank/DDBJ whole genome shotgun (WGS) entry which is preliminary data.</text>
</comment>
<evidence type="ECO:0000259" key="1">
    <source>
        <dbReference type="Pfam" id="PF17906"/>
    </source>
</evidence>
<organism evidence="2 3">
    <name type="scientific">Araneus ventricosus</name>
    <name type="common">Orbweaver spider</name>
    <name type="synonym">Epeira ventricosa</name>
    <dbReference type="NCBI Taxonomy" id="182803"/>
    <lineage>
        <taxon>Eukaryota</taxon>
        <taxon>Metazoa</taxon>
        <taxon>Ecdysozoa</taxon>
        <taxon>Arthropoda</taxon>
        <taxon>Chelicerata</taxon>
        <taxon>Arachnida</taxon>
        <taxon>Araneae</taxon>
        <taxon>Araneomorphae</taxon>
        <taxon>Entelegynae</taxon>
        <taxon>Araneoidea</taxon>
        <taxon>Araneidae</taxon>
        <taxon>Araneus</taxon>
    </lineage>
</organism>
<keyword evidence="3" id="KW-1185">Reference proteome</keyword>
<dbReference type="PANTHER" id="PTHR46060:SF1">
    <property type="entry name" value="MARINER MOS1 TRANSPOSASE-LIKE PROTEIN"/>
    <property type="match status" value="1"/>
</dbReference>
<evidence type="ECO:0000313" key="3">
    <source>
        <dbReference type="Proteomes" id="UP000499080"/>
    </source>
</evidence>
<dbReference type="OrthoDB" id="8191996at2759"/>
<accession>A0A4Y2KLW8</accession>
<gene>
    <name evidence="2" type="ORF">AVEN_193502_1</name>
</gene>
<dbReference type="InterPro" id="IPR041426">
    <property type="entry name" value="Mos1_HTH"/>
</dbReference>
<evidence type="ECO:0000313" key="2">
    <source>
        <dbReference type="EMBL" id="GBN02920.1"/>
    </source>
</evidence>
<dbReference type="InterPro" id="IPR052709">
    <property type="entry name" value="Transposase-MT_Hybrid"/>
</dbReference>
<feature type="domain" description="Mos1 transposase HTH" evidence="1">
    <location>
        <begin position="13"/>
        <end position="51"/>
    </location>
</feature>
<dbReference type="Gene3D" id="1.10.10.1450">
    <property type="match status" value="1"/>
</dbReference>
<dbReference type="EMBL" id="BGPR01004748">
    <property type="protein sequence ID" value="GBN02920.1"/>
    <property type="molecule type" value="Genomic_DNA"/>
</dbReference>
<sequence>MPQSIENSANCEIRSIFRFLNAKDVKAAEIHRQISEAYGENVMSEGMVRKWVKDGRRNVHDDERNGRPSAITEDLTQKVDGKVRENRRFTISSDEFPQVSRSVLHGIVTESLNYRAIGACLVPQDIRRPQNVFHLHLSAMPVNAAPVPDDITASVPDAITAPVPVGRIWDIIE</sequence>
<dbReference type="PANTHER" id="PTHR46060">
    <property type="entry name" value="MARINER MOS1 TRANSPOSASE-LIKE PROTEIN"/>
    <property type="match status" value="1"/>
</dbReference>
<dbReference type="AlphaFoldDB" id="A0A4Y2KLW8"/>
<name>A0A4Y2KLW8_ARAVE</name>
<reference evidence="2 3" key="1">
    <citation type="journal article" date="2019" name="Sci. Rep.">
        <title>Orb-weaving spider Araneus ventricosus genome elucidates the spidroin gene catalogue.</title>
        <authorList>
            <person name="Kono N."/>
            <person name="Nakamura H."/>
            <person name="Ohtoshi R."/>
            <person name="Moran D.A.P."/>
            <person name="Shinohara A."/>
            <person name="Yoshida Y."/>
            <person name="Fujiwara M."/>
            <person name="Mori M."/>
            <person name="Tomita M."/>
            <person name="Arakawa K."/>
        </authorList>
    </citation>
    <scope>NUCLEOTIDE SEQUENCE [LARGE SCALE GENOMIC DNA]</scope>
</reference>
<proteinExistence type="predicted"/>